<dbReference type="SUPFAM" id="SSF53335">
    <property type="entry name" value="S-adenosyl-L-methionine-dependent methyltransferases"/>
    <property type="match status" value="1"/>
</dbReference>
<dbReference type="InterPro" id="IPR029063">
    <property type="entry name" value="SAM-dependent_MTases_sf"/>
</dbReference>
<comment type="caution">
    <text evidence="1">The sequence shown here is derived from an EMBL/GenBank/DDBJ whole genome shotgun (WGS) entry which is preliminary data.</text>
</comment>
<evidence type="ECO:0008006" key="3">
    <source>
        <dbReference type="Google" id="ProtNLM"/>
    </source>
</evidence>
<dbReference type="AlphaFoldDB" id="A0A0A6VRI8"/>
<sequence length="213" mass="23092">MSSCCGAPGYRRVFGPRFARRLARRYRRRGLDRASRRVVEFLAAQGVEGASVLEIGGGVGGIQLELLRRGAARTTNLELVDSYEAEAAELAAAAGVSGRVVRMQLDIATDPEAVAPHDVVVLHRVVCCYPDHERLLGAAADRATRLLVFSHPPGHRLLRALAALENLGLRAAGTPFRTYVHSPAAMLAVLQEHGLRPVHADRGAVWRVVGLRR</sequence>
<keyword evidence="2" id="KW-1185">Reference proteome</keyword>
<dbReference type="Gene3D" id="3.40.50.150">
    <property type="entry name" value="Vaccinia Virus protein VP39"/>
    <property type="match status" value="1"/>
</dbReference>
<name>A0A0A6VRI8_KOCRO</name>
<accession>A0A0A6VRI8</accession>
<evidence type="ECO:0000313" key="1">
    <source>
        <dbReference type="EMBL" id="KHD96389.1"/>
    </source>
</evidence>
<reference evidence="1 2" key="1">
    <citation type="journal article" date="2003" name="Int. J. Syst. Evol. Microbiol.">
        <title>Kocuria polaris sp. nov., an orange-pigmented psychrophilic bacterium isolated from an Antarctic cyanobacterial mat sample.</title>
        <authorList>
            <person name="Reddy G.S."/>
            <person name="Prakash J.S."/>
            <person name="Prabahar V."/>
            <person name="Matsumoto G.I."/>
            <person name="Stackebrandt E."/>
            <person name="Shivaji S."/>
        </authorList>
    </citation>
    <scope>NUCLEOTIDE SEQUENCE [LARGE SCALE GENOMIC DNA]</scope>
    <source>
        <strain evidence="1 2">CMS 76or</strain>
    </source>
</reference>
<dbReference type="RefSeq" id="WP_017834582.1">
    <property type="nucleotide sequence ID" value="NZ_JSUH01000018.1"/>
</dbReference>
<proteinExistence type="predicted"/>
<protein>
    <recommendedName>
        <fullName evidence="3">Methyltransferase domain-containing protein</fullName>
    </recommendedName>
</protein>
<dbReference type="Pfam" id="PF13489">
    <property type="entry name" value="Methyltransf_23"/>
    <property type="match status" value="1"/>
</dbReference>
<dbReference type="Proteomes" id="UP000030466">
    <property type="component" value="Unassembled WGS sequence"/>
</dbReference>
<evidence type="ECO:0000313" key="2">
    <source>
        <dbReference type="Proteomes" id="UP000030466"/>
    </source>
</evidence>
<organism evidence="1 2">
    <name type="scientific">Kocuria rosea subsp. polaris</name>
    <dbReference type="NCBI Taxonomy" id="136273"/>
    <lineage>
        <taxon>Bacteria</taxon>
        <taxon>Bacillati</taxon>
        <taxon>Actinomycetota</taxon>
        <taxon>Actinomycetes</taxon>
        <taxon>Micrococcales</taxon>
        <taxon>Micrococcaceae</taxon>
        <taxon>Kocuria</taxon>
    </lineage>
</organism>
<dbReference type="EMBL" id="JSUH01000018">
    <property type="protein sequence ID" value="KHD96389.1"/>
    <property type="molecule type" value="Genomic_DNA"/>
</dbReference>
<dbReference type="OrthoDB" id="1550779at2"/>
<gene>
    <name evidence="1" type="ORF">GY22_15995</name>
</gene>